<feature type="chain" id="PRO_5042983415" evidence="1">
    <location>
        <begin position="30"/>
        <end position="115"/>
    </location>
</feature>
<keyword evidence="3" id="KW-1185">Reference proteome</keyword>
<sequence length="115" mass="13145">MVSTMYVLSSLDLGLASCCVSILVTDVLATSKEDQEQYWSVLDHPYRYIPAGKFADAFSLNREGKHLSEELHIPFDKRHNHGGWMLGGGLMRFLRQFLLYFFLHQMSIGNICLCN</sequence>
<dbReference type="AlphaFoldDB" id="A0AAN9IDL2"/>
<gene>
    <name evidence="2" type="ORF">RIF29_15459</name>
</gene>
<evidence type="ECO:0000313" key="2">
    <source>
        <dbReference type="EMBL" id="KAK7274374.1"/>
    </source>
</evidence>
<comment type="caution">
    <text evidence="2">The sequence shown here is derived from an EMBL/GenBank/DDBJ whole genome shotgun (WGS) entry which is preliminary data.</text>
</comment>
<dbReference type="EMBL" id="JAYWIO010000003">
    <property type="protein sequence ID" value="KAK7274374.1"/>
    <property type="molecule type" value="Genomic_DNA"/>
</dbReference>
<keyword evidence="1" id="KW-0732">Signal</keyword>
<dbReference type="Proteomes" id="UP001372338">
    <property type="component" value="Unassembled WGS sequence"/>
</dbReference>
<organism evidence="2 3">
    <name type="scientific">Crotalaria pallida</name>
    <name type="common">Smooth rattlebox</name>
    <name type="synonym">Crotalaria striata</name>
    <dbReference type="NCBI Taxonomy" id="3830"/>
    <lineage>
        <taxon>Eukaryota</taxon>
        <taxon>Viridiplantae</taxon>
        <taxon>Streptophyta</taxon>
        <taxon>Embryophyta</taxon>
        <taxon>Tracheophyta</taxon>
        <taxon>Spermatophyta</taxon>
        <taxon>Magnoliopsida</taxon>
        <taxon>eudicotyledons</taxon>
        <taxon>Gunneridae</taxon>
        <taxon>Pentapetalae</taxon>
        <taxon>rosids</taxon>
        <taxon>fabids</taxon>
        <taxon>Fabales</taxon>
        <taxon>Fabaceae</taxon>
        <taxon>Papilionoideae</taxon>
        <taxon>50 kb inversion clade</taxon>
        <taxon>genistoids sensu lato</taxon>
        <taxon>core genistoids</taxon>
        <taxon>Crotalarieae</taxon>
        <taxon>Crotalaria</taxon>
    </lineage>
</organism>
<evidence type="ECO:0000313" key="3">
    <source>
        <dbReference type="Proteomes" id="UP001372338"/>
    </source>
</evidence>
<protein>
    <submittedName>
        <fullName evidence="2">Uncharacterized protein</fullName>
    </submittedName>
</protein>
<reference evidence="2 3" key="1">
    <citation type="submission" date="2024-01" db="EMBL/GenBank/DDBJ databases">
        <title>The genomes of 5 underutilized Papilionoideae crops provide insights into root nodulation and disease resistanc.</title>
        <authorList>
            <person name="Yuan L."/>
        </authorList>
    </citation>
    <scope>NUCLEOTIDE SEQUENCE [LARGE SCALE GENOMIC DNA]</scope>
    <source>
        <strain evidence="2">ZHUSHIDOU_FW_LH</strain>
        <tissue evidence="2">Leaf</tissue>
    </source>
</reference>
<accession>A0AAN9IDL2</accession>
<proteinExistence type="predicted"/>
<feature type="signal peptide" evidence="1">
    <location>
        <begin position="1"/>
        <end position="29"/>
    </location>
</feature>
<name>A0AAN9IDL2_CROPI</name>
<evidence type="ECO:0000256" key="1">
    <source>
        <dbReference type="SAM" id="SignalP"/>
    </source>
</evidence>